<dbReference type="InterPro" id="IPR010982">
    <property type="entry name" value="Lambda_DNA-bd_dom_sf"/>
</dbReference>
<dbReference type="GO" id="GO:0003677">
    <property type="term" value="F:DNA binding"/>
    <property type="evidence" value="ECO:0007669"/>
    <property type="project" value="UniProtKB-KW"/>
</dbReference>
<dbReference type="AlphaFoldDB" id="A0A2M9Y7R5"/>
<dbReference type="RefSeq" id="WP_100711777.1">
    <property type="nucleotide sequence ID" value="NZ_NPDR01000014.1"/>
</dbReference>
<dbReference type="Proteomes" id="UP000231926">
    <property type="component" value="Unassembled WGS sequence"/>
</dbReference>
<comment type="caution">
    <text evidence="3">The sequence shown here is derived from an EMBL/GenBank/DDBJ whole genome shotgun (WGS) entry which is preliminary data.</text>
</comment>
<sequence>MKKAKTVKNPHPGDVLKYDFLEPLSISAYRLSKELGVSESLISQIIHGKKSITPDTAMRLARYFNMSPEYWLNYQRAFDLEELARAKKLEYAKIKPIKKELVSTAH</sequence>
<evidence type="ECO:0000313" key="3">
    <source>
        <dbReference type="EMBL" id="PJZ47604.1"/>
    </source>
</evidence>
<dbReference type="NCBIfam" id="TIGR02607">
    <property type="entry name" value="antidote_HigA"/>
    <property type="match status" value="1"/>
</dbReference>
<dbReference type="InterPro" id="IPR001387">
    <property type="entry name" value="Cro/C1-type_HTH"/>
</dbReference>
<dbReference type="CDD" id="cd00093">
    <property type="entry name" value="HTH_XRE"/>
    <property type="match status" value="1"/>
</dbReference>
<dbReference type="Gene3D" id="1.10.260.40">
    <property type="entry name" value="lambda repressor-like DNA-binding domains"/>
    <property type="match status" value="1"/>
</dbReference>
<dbReference type="OrthoDB" id="9798100at2"/>
<proteinExistence type="predicted"/>
<reference evidence="3 4" key="1">
    <citation type="submission" date="2017-07" db="EMBL/GenBank/DDBJ databases">
        <title>Leptospira spp. isolated from tropical soils.</title>
        <authorList>
            <person name="Thibeaux R."/>
            <person name="Iraola G."/>
            <person name="Ferres I."/>
            <person name="Bierque E."/>
            <person name="Girault D."/>
            <person name="Soupe-Gilbert M.-E."/>
            <person name="Picardeau M."/>
            <person name="Goarant C."/>
        </authorList>
    </citation>
    <scope>NUCLEOTIDE SEQUENCE [LARGE SCALE GENOMIC DNA]</scope>
    <source>
        <strain evidence="3 4">FH4-C-A2</strain>
    </source>
</reference>
<dbReference type="EMBL" id="NPDR01000014">
    <property type="protein sequence ID" value="PJZ47604.1"/>
    <property type="molecule type" value="Genomic_DNA"/>
</dbReference>
<evidence type="ECO:0000259" key="2">
    <source>
        <dbReference type="PROSITE" id="PS50943"/>
    </source>
</evidence>
<feature type="domain" description="HTH cro/C1-type" evidence="2">
    <location>
        <begin position="31"/>
        <end position="71"/>
    </location>
</feature>
<dbReference type="SMART" id="SM00530">
    <property type="entry name" value="HTH_XRE"/>
    <property type="match status" value="1"/>
</dbReference>
<keyword evidence="1" id="KW-0238">DNA-binding</keyword>
<dbReference type="PANTHER" id="PTHR36924:SF1">
    <property type="entry name" value="ANTITOXIN HIGA-1"/>
    <property type="match status" value="1"/>
</dbReference>
<organism evidence="3 4">
    <name type="scientific">Leptospira saintgironsiae</name>
    <dbReference type="NCBI Taxonomy" id="2023183"/>
    <lineage>
        <taxon>Bacteria</taxon>
        <taxon>Pseudomonadati</taxon>
        <taxon>Spirochaetota</taxon>
        <taxon>Spirochaetia</taxon>
        <taxon>Leptospirales</taxon>
        <taxon>Leptospiraceae</taxon>
        <taxon>Leptospira</taxon>
    </lineage>
</organism>
<dbReference type="InterPro" id="IPR013430">
    <property type="entry name" value="Toxin_antidote_HigA"/>
</dbReference>
<dbReference type="PANTHER" id="PTHR36924">
    <property type="entry name" value="ANTITOXIN HIGA-1"/>
    <property type="match status" value="1"/>
</dbReference>
<evidence type="ECO:0000256" key="1">
    <source>
        <dbReference type="ARBA" id="ARBA00023125"/>
    </source>
</evidence>
<gene>
    <name evidence="3" type="primary">higA</name>
    <name evidence="3" type="ORF">CH362_18385</name>
</gene>
<dbReference type="Pfam" id="PF01381">
    <property type="entry name" value="HTH_3"/>
    <property type="match status" value="1"/>
</dbReference>
<dbReference type="PROSITE" id="PS50943">
    <property type="entry name" value="HTH_CROC1"/>
    <property type="match status" value="1"/>
</dbReference>
<evidence type="ECO:0000313" key="4">
    <source>
        <dbReference type="Proteomes" id="UP000231926"/>
    </source>
</evidence>
<protein>
    <submittedName>
        <fullName evidence="3">Addiction module antidote protein, HigA family</fullName>
    </submittedName>
</protein>
<accession>A0A2M9Y7R5</accession>
<dbReference type="SUPFAM" id="SSF47413">
    <property type="entry name" value="lambda repressor-like DNA-binding domains"/>
    <property type="match status" value="1"/>
</dbReference>
<keyword evidence="4" id="KW-1185">Reference proteome</keyword>
<name>A0A2M9Y7R5_9LEPT</name>